<reference evidence="1 2" key="1">
    <citation type="submission" date="2020-06" db="EMBL/GenBank/DDBJ databases">
        <authorList>
            <person name="Li R."/>
            <person name="Bekaert M."/>
        </authorList>
    </citation>
    <scope>NUCLEOTIDE SEQUENCE [LARGE SCALE GENOMIC DNA]</scope>
    <source>
        <strain evidence="2">wild</strain>
    </source>
</reference>
<keyword evidence="2" id="KW-1185">Reference proteome</keyword>
<proteinExistence type="predicted"/>
<evidence type="ECO:0000313" key="1">
    <source>
        <dbReference type="EMBL" id="CAC5396881.1"/>
    </source>
</evidence>
<dbReference type="Gene3D" id="3.60.10.10">
    <property type="entry name" value="Endonuclease/exonuclease/phosphatase"/>
    <property type="match status" value="1"/>
</dbReference>
<protein>
    <recommendedName>
        <fullName evidence="3">Endonuclease/exonuclease/phosphatase domain-containing protein</fullName>
    </recommendedName>
</protein>
<gene>
    <name evidence="1" type="ORF">MCOR_31385</name>
</gene>
<dbReference type="EMBL" id="CACVKT020005662">
    <property type="protein sequence ID" value="CAC5396881.1"/>
    <property type="molecule type" value="Genomic_DNA"/>
</dbReference>
<name>A0A6J8CLY7_MYTCO</name>
<accession>A0A6J8CLY7</accession>
<dbReference type="AlphaFoldDB" id="A0A6J8CLY7"/>
<evidence type="ECO:0000313" key="2">
    <source>
        <dbReference type="Proteomes" id="UP000507470"/>
    </source>
</evidence>
<dbReference type="SUPFAM" id="SSF56219">
    <property type="entry name" value="DNase I-like"/>
    <property type="match status" value="1"/>
</dbReference>
<dbReference type="InterPro" id="IPR036691">
    <property type="entry name" value="Endo/exonu/phosph_ase_sf"/>
</dbReference>
<organism evidence="1 2">
    <name type="scientific">Mytilus coruscus</name>
    <name type="common">Sea mussel</name>
    <dbReference type="NCBI Taxonomy" id="42192"/>
    <lineage>
        <taxon>Eukaryota</taxon>
        <taxon>Metazoa</taxon>
        <taxon>Spiralia</taxon>
        <taxon>Lophotrochozoa</taxon>
        <taxon>Mollusca</taxon>
        <taxon>Bivalvia</taxon>
        <taxon>Autobranchia</taxon>
        <taxon>Pteriomorphia</taxon>
        <taxon>Mytilida</taxon>
        <taxon>Mytiloidea</taxon>
        <taxon>Mytilidae</taxon>
        <taxon>Mytilinae</taxon>
        <taxon>Mytilus</taxon>
    </lineage>
</organism>
<sequence>MFDIVCLTETKLDNLDIIEDKDFIFLYKNRKKISNFKSGRIALGYKKELENFIIPVETDSSFAFWFSVKKYFLELKKDLISGIIYIPPENSIYTSTDAISEIELEYQKFNKNSNYICLVGDFNSRTANFIDFYEDLELSELETNNLDVNEFSDVHILDELCIPRYRNSPDNIVNRYGRKLLEFCKNNSMFILNGRIGKDKTGRPTSKNSSVIDYMISTAHFLKLINDFEILDFSKLFSDIHSPLSIILCSKIENCRLIGSSENKNSPKIGKWNNDKCAEFKENLSQEKIGDF</sequence>
<dbReference type="OrthoDB" id="6082598at2759"/>
<dbReference type="Proteomes" id="UP000507470">
    <property type="component" value="Unassembled WGS sequence"/>
</dbReference>
<evidence type="ECO:0008006" key="3">
    <source>
        <dbReference type="Google" id="ProtNLM"/>
    </source>
</evidence>